<organism evidence="10 11">
    <name type="scientific">Colocasia esculenta</name>
    <name type="common">Wild taro</name>
    <name type="synonym">Arum esculentum</name>
    <dbReference type="NCBI Taxonomy" id="4460"/>
    <lineage>
        <taxon>Eukaryota</taxon>
        <taxon>Viridiplantae</taxon>
        <taxon>Streptophyta</taxon>
        <taxon>Embryophyta</taxon>
        <taxon>Tracheophyta</taxon>
        <taxon>Spermatophyta</taxon>
        <taxon>Magnoliopsida</taxon>
        <taxon>Liliopsida</taxon>
        <taxon>Araceae</taxon>
        <taxon>Aroideae</taxon>
        <taxon>Colocasieae</taxon>
        <taxon>Colocasia</taxon>
    </lineage>
</organism>
<comment type="caution">
    <text evidence="10">The sequence shown here is derived from an EMBL/GenBank/DDBJ whole genome shotgun (WGS) entry which is preliminary data.</text>
</comment>
<dbReference type="Pfam" id="PF00069">
    <property type="entry name" value="Pkinase"/>
    <property type="match status" value="1"/>
</dbReference>
<dbReference type="PROSITE" id="PS50011">
    <property type="entry name" value="PROTEIN_KINASE_DOM"/>
    <property type="match status" value="1"/>
</dbReference>
<evidence type="ECO:0000313" key="11">
    <source>
        <dbReference type="Proteomes" id="UP000652761"/>
    </source>
</evidence>
<keyword evidence="7" id="KW-0067">ATP-binding</keyword>
<evidence type="ECO:0000256" key="1">
    <source>
        <dbReference type="ARBA" id="ARBA00006485"/>
    </source>
</evidence>
<dbReference type="PANTHER" id="PTHR24056:SF546">
    <property type="entry name" value="CYCLIN-DEPENDENT KINASE 12"/>
    <property type="match status" value="1"/>
</dbReference>
<keyword evidence="11" id="KW-1185">Reference proteome</keyword>
<dbReference type="GO" id="GO:0032968">
    <property type="term" value="P:positive regulation of transcription elongation by RNA polymerase II"/>
    <property type="evidence" value="ECO:0007669"/>
    <property type="project" value="TreeGrafter"/>
</dbReference>
<dbReference type="SMART" id="SM00220">
    <property type="entry name" value="S_TKc"/>
    <property type="match status" value="1"/>
</dbReference>
<dbReference type="InterPro" id="IPR050108">
    <property type="entry name" value="CDK"/>
</dbReference>
<keyword evidence="5" id="KW-0547">Nucleotide-binding</keyword>
<dbReference type="InterPro" id="IPR008271">
    <property type="entry name" value="Ser/Thr_kinase_AS"/>
</dbReference>
<evidence type="ECO:0000256" key="7">
    <source>
        <dbReference type="ARBA" id="ARBA00022840"/>
    </source>
</evidence>
<dbReference type="Gene3D" id="3.30.200.20">
    <property type="entry name" value="Phosphorylase Kinase, domain 1"/>
    <property type="match status" value="1"/>
</dbReference>
<evidence type="ECO:0000256" key="6">
    <source>
        <dbReference type="ARBA" id="ARBA00022777"/>
    </source>
</evidence>
<dbReference type="FunFam" id="1.10.510.10:FF:000273">
    <property type="entry name" value="Cyclin-dependent kinase C-2"/>
    <property type="match status" value="1"/>
</dbReference>
<dbReference type="AlphaFoldDB" id="A0A843UM79"/>
<dbReference type="EMBL" id="NMUH01000973">
    <property type="protein sequence ID" value="MQL87362.1"/>
    <property type="molecule type" value="Genomic_DNA"/>
</dbReference>
<dbReference type="EC" id="2.7.11.23" evidence="2"/>
<reference evidence="10" key="1">
    <citation type="submission" date="2017-07" db="EMBL/GenBank/DDBJ databases">
        <title>Taro Niue Genome Assembly and Annotation.</title>
        <authorList>
            <person name="Atibalentja N."/>
            <person name="Keating K."/>
            <person name="Fields C.J."/>
        </authorList>
    </citation>
    <scope>NUCLEOTIDE SEQUENCE</scope>
    <source>
        <strain evidence="10">Niue_2</strain>
        <tissue evidence="10">Leaf</tissue>
    </source>
</reference>
<evidence type="ECO:0000256" key="2">
    <source>
        <dbReference type="ARBA" id="ARBA00012409"/>
    </source>
</evidence>
<dbReference type="GO" id="GO:0005524">
    <property type="term" value="F:ATP binding"/>
    <property type="evidence" value="ECO:0007669"/>
    <property type="project" value="UniProtKB-KW"/>
</dbReference>
<keyword evidence="6" id="KW-0418">Kinase</keyword>
<evidence type="ECO:0000256" key="3">
    <source>
        <dbReference type="ARBA" id="ARBA00022527"/>
    </source>
</evidence>
<dbReference type="OrthoDB" id="1732493at2759"/>
<dbReference type="GO" id="GO:0005634">
    <property type="term" value="C:nucleus"/>
    <property type="evidence" value="ECO:0007669"/>
    <property type="project" value="TreeGrafter"/>
</dbReference>
<evidence type="ECO:0000256" key="4">
    <source>
        <dbReference type="ARBA" id="ARBA00022679"/>
    </source>
</evidence>
<protein>
    <recommendedName>
        <fullName evidence="2">[RNA-polymerase]-subunit kinase</fullName>
        <ecNumber evidence="2">2.7.11.23</ecNumber>
    </recommendedName>
</protein>
<dbReference type="PROSITE" id="PS00108">
    <property type="entry name" value="PROTEIN_KINASE_ST"/>
    <property type="match status" value="1"/>
</dbReference>
<proteinExistence type="inferred from homology"/>
<dbReference type="SUPFAM" id="SSF56112">
    <property type="entry name" value="Protein kinase-like (PK-like)"/>
    <property type="match status" value="1"/>
</dbReference>
<gene>
    <name evidence="10" type="ORF">Taro_019924</name>
</gene>
<accession>A0A843UM79</accession>
<keyword evidence="3" id="KW-0723">Serine/threonine-protein kinase</keyword>
<comment type="catalytic activity">
    <reaction evidence="8">
        <text>[DNA-directed RNA polymerase] + ATP = phospho-[DNA-directed RNA polymerase] + ADP + H(+)</text>
        <dbReference type="Rhea" id="RHEA:10216"/>
        <dbReference type="Rhea" id="RHEA-COMP:11321"/>
        <dbReference type="Rhea" id="RHEA-COMP:11322"/>
        <dbReference type="ChEBI" id="CHEBI:15378"/>
        <dbReference type="ChEBI" id="CHEBI:30616"/>
        <dbReference type="ChEBI" id="CHEBI:43176"/>
        <dbReference type="ChEBI" id="CHEBI:68546"/>
        <dbReference type="ChEBI" id="CHEBI:456216"/>
        <dbReference type="EC" id="2.7.11.23"/>
    </reaction>
</comment>
<dbReference type="PANTHER" id="PTHR24056">
    <property type="entry name" value="CELL DIVISION PROTEIN KINASE"/>
    <property type="match status" value="1"/>
</dbReference>
<evidence type="ECO:0000259" key="9">
    <source>
        <dbReference type="PROSITE" id="PS50011"/>
    </source>
</evidence>
<dbReference type="InterPro" id="IPR000719">
    <property type="entry name" value="Prot_kinase_dom"/>
</dbReference>
<sequence>MEEAAAPADPLNLGQFASWKSRSSSCYETLKLVGVGGYGFHPSAFSTSWNSMSLPTSAMEAPLPGRAPERCTYAALVACASGTLAFSGSAQIKDPEVVDVSTRREIKILETLQDEHVIHMKEIVFSPVKNAHIGDLCIVLEYMGHDLAGLSASGLKFTMPQIKCYMKQLLAGVHYCHVNHVIHRDIKGANILVNNEGYLKLADFGLARTFSWDDGGGLTDQVVTLWFRSPELLLGETDYGPAVDMWSVGCVFGQLLSGHWLPIFCADNEKQQFEVICGTCGTPDEDTWPGVSSFPKYEAYMPSSPVERRFRDRFKNLDSHALELLERMLTFNPAQRISAEEALHAEFFRVDPQPCDRESLPKYAEESHVYETERKKRWEQVRQEMERLDRGLANSGLVYPLETESHYYYPDVKDSRHKFPDWFYTWVNAGGPSTLGNIGKPGGVDDDRQ</sequence>
<keyword evidence="4" id="KW-0808">Transferase</keyword>
<evidence type="ECO:0000256" key="8">
    <source>
        <dbReference type="ARBA" id="ARBA00049280"/>
    </source>
</evidence>
<evidence type="ECO:0000256" key="5">
    <source>
        <dbReference type="ARBA" id="ARBA00022741"/>
    </source>
</evidence>
<feature type="domain" description="Protein kinase" evidence="9">
    <location>
        <begin position="27"/>
        <end position="348"/>
    </location>
</feature>
<dbReference type="InterPro" id="IPR011009">
    <property type="entry name" value="Kinase-like_dom_sf"/>
</dbReference>
<dbReference type="GO" id="GO:0000307">
    <property type="term" value="C:cyclin-dependent protein kinase holoenzyme complex"/>
    <property type="evidence" value="ECO:0007669"/>
    <property type="project" value="TreeGrafter"/>
</dbReference>
<comment type="similarity">
    <text evidence="1">Belongs to the protein kinase superfamily. CMGC Ser/Thr protein kinase family. CDC2/CDKX subfamily.</text>
</comment>
<dbReference type="Gene3D" id="1.10.510.10">
    <property type="entry name" value="Transferase(Phosphotransferase) domain 1"/>
    <property type="match status" value="1"/>
</dbReference>
<dbReference type="Proteomes" id="UP000652761">
    <property type="component" value="Unassembled WGS sequence"/>
</dbReference>
<dbReference type="GO" id="GO:0008353">
    <property type="term" value="F:RNA polymerase II CTD heptapeptide repeat kinase activity"/>
    <property type="evidence" value="ECO:0007669"/>
    <property type="project" value="UniProtKB-EC"/>
</dbReference>
<evidence type="ECO:0000313" key="10">
    <source>
        <dbReference type="EMBL" id="MQL87362.1"/>
    </source>
</evidence>
<name>A0A843UM79_COLES</name>